<evidence type="ECO:0000313" key="2">
    <source>
        <dbReference type="EMBL" id="OLN26404.1"/>
    </source>
</evidence>
<gene>
    <name evidence="2" type="ORF">DSOL_4996</name>
</gene>
<dbReference type="AlphaFoldDB" id="A0A1Q8QGE1"/>
<sequence length="44" mass="4922">MTAGADGKILDDMSMKRIHQIIDSLKESTKPGKKDVHSKEKQPQ</sequence>
<proteinExistence type="predicted"/>
<reference evidence="2 3" key="1">
    <citation type="submission" date="2016-09" db="EMBL/GenBank/DDBJ databases">
        <title>Complete genome of Desulfosporosinus sp. OL.</title>
        <authorList>
            <person name="Mardanov A."/>
            <person name="Beletsky A."/>
            <person name="Panova A."/>
            <person name="Karnachuk O."/>
            <person name="Ravin N."/>
        </authorList>
    </citation>
    <scope>NUCLEOTIDE SEQUENCE [LARGE SCALE GENOMIC DNA]</scope>
    <source>
        <strain evidence="2 3">OL</strain>
    </source>
</reference>
<evidence type="ECO:0000313" key="3">
    <source>
        <dbReference type="Proteomes" id="UP000186102"/>
    </source>
</evidence>
<dbReference type="EMBL" id="MLBF01000078">
    <property type="protein sequence ID" value="OLN26404.1"/>
    <property type="molecule type" value="Genomic_DNA"/>
</dbReference>
<dbReference type="Proteomes" id="UP000186102">
    <property type="component" value="Unassembled WGS sequence"/>
</dbReference>
<accession>A0A1Q8QGE1</accession>
<feature type="region of interest" description="Disordered" evidence="1">
    <location>
        <begin position="23"/>
        <end position="44"/>
    </location>
</feature>
<evidence type="ECO:0000256" key="1">
    <source>
        <dbReference type="SAM" id="MobiDB-lite"/>
    </source>
</evidence>
<name>A0A1Q8QGE1_9FIRM</name>
<keyword evidence="3" id="KW-1185">Reference proteome</keyword>
<protein>
    <submittedName>
        <fullName evidence="2">Uncharacterized protein</fullName>
    </submittedName>
</protein>
<comment type="caution">
    <text evidence="2">The sequence shown here is derived from an EMBL/GenBank/DDBJ whole genome shotgun (WGS) entry which is preliminary data.</text>
</comment>
<organism evidence="2 3">
    <name type="scientific">Desulfosporosinus metallidurans</name>
    <dbReference type="NCBI Taxonomy" id="1888891"/>
    <lineage>
        <taxon>Bacteria</taxon>
        <taxon>Bacillati</taxon>
        <taxon>Bacillota</taxon>
        <taxon>Clostridia</taxon>
        <taxon>Eubacteriales</taxon>
        <taxon>Desulfitobacteriaceae</taxon>
        <taxon>Desulfosporosinus</taxon>
    </lineage>
</organism>
<feature type="compositionally biased region" description="Basic and acidic residues" evidence="1">
    <location>
        <begin position="24"/>
        <end position="44"/>
    </location>
</feature>